<evidence type="ECO:0000313" key="4">
    <source>
        <dbReference type="Proteomes" id="UP000177622"/>
    </source>
</evidence>
<evidence type="ECO:0000256" key="1">
    <source>
        <dbReference type="ARBA" id="ARBA00023242"/>
    </source>
</evidence>
<organism evidence="3 4">
    <name type="scientific">Penicillium arizonense</name>
    <dbReference type="NCBI Taxonomy" id="1835702"/>
    <lineage>
        <taxon>Eukaryota</taxon>
        <taxon>Fungi</taxon>
        <taxon>Dikarya</taxon>
        <taxon>Ascomycota</taxon>
        <taxon>Pezizomycotina</taxon>
        <taxon>Eurotiomycetes</taxon>
        <taxon>Eurotiomycetidae</taxon>
        <taxon>Eurotiales</taxon>
        <taxon>Aspergillaceae</taxon>
        <taxon>Penicillium</taxon>
    </lineage>
</organism>
<dbReference type="GO" id="GO:0006351">
    <property type="term" value="P:DNA-templated transcription"/>
    <property type="evidence" value="ECO:0007669"/>
    <property type="project" value="InterPro"/>
</dbReference>
<feature type="domain" description="Xylanolytic transcriptional activator regulatory" evidence="2">
    <location>
        <begin position="29"/>
        <end position="192"/>
    </location>
</feature>
<name>A0A1F5LIC0_PENAI</name>
<proteinExistence type="predicted"/>
<keyword evidence="4" id="KW-1185">Reference proteome</keyword>
<dbReference type="PANTHER" id="PTHR47431">
    <property type="entry name" value="ZN(II)2CYS6 TRANSCRIPTION FACTOR (EUROFUNG)-RELATED"/>
    <property type="match status" value="1"/>
</dbReference>
<dbReference type="PANTHER" id="PTHR47431:SF3">
    <property type="entry name" value="ZN(II)2CYS6 TRANSCRIPTION FACTOR (EUROFUNG)"/>
    <property type="match status" value="1"/>
</dbReference>
<reference evidence="3 4" key="1">
    <citation type="journal article" date="2016" name="Sci. Rep.">
        <title>Penicillium arizonense, a new, genome sequenced fungal species, reveals a high chemical diversity in secreted metabolites.</title>
        <authorList>
            <person name="Grijseels S."/>
            <person name="Nielsen J.C."/>
            <person name="Randelovic M."/>
            <person name="Nielsen J."/>
            <person name="Nielsen K.F."/>
            <person name="Workman M."/>
            <person name="Frisvad J.C."/>
        </authorList>
    </citation>
    <scope>NUCLEOTIDE SEQUENCE [LARGE SCALE GENOMIC DNA]</scope>
    <source>
        <strain evidence="3 4">CBS 141311</strain>
    </source>
</reference>
<keyword evidence="1" id="KW-0539">Nucleus</keyword>
<gene>
    <name evidence="3" type="ORF">PENARI_c009G07014</name>
</gene>
<accession>A0A1F5LIC0</accession>
<dbReference type="OrthoDB" id="2399539at2759"/>
<dbReference type="GO" id="GO:0003677">
    <property type="term" value="F:DNA binding"/>
    <property type="evidence" value="ECO:0007669"/>
    <property type="project" value="InterPro"/>
</dbReference>
<dbReference type="Proteomes" id="UP000177622">
    <property type="component" value="Unassembled WGS sequence"/>
</dbReference>
<dbReference type="RefSeq" id="XP_022488314.1">
    <property type="nucleotide sequence ID" value="XM_022631908.1"/>
</dbReference>
<dbReference type="GeneID" id="34576642"/>
<protein>
    <recommendedName>
        <fullName evidence="2">Xylanolytic transcriptional activator regulatory domain-containing protein</fullName>
    </recommendedName>
</protein>
<evidence type="ECO:0000259" key="2">
    <source>
        <dbReference type="Pfam" id="PF04082"/>
    </source>
</evidence>
<dbReference type="GO" id="GO:0008270">
    <property type="term" value="F:zinc ion binding"/>
    <property type="evidence" value="ECO:0007669"/>
    <property type="project" value="InterPro"/>
</dbReference>
<dbReference type="AlphaFoldDB" id="A0A1F5LIC0"/>
<dbReference type="EMBL" id="LXJU01000009">
    <property type="protein sequence ID" value="OGE52875.1"/>
    <property type="molecule type" value="Genomic_DNA"/>
</dbReference>
<dbReference type="STRING" id="1835702.A0A1F5LIC0"/>
<comment type="caution">
    <text evidence="3">The sequence shown here is derived from an EMBL/GenBank/DDBJ whole genome shotgun (WGS) entry which is preliminary data.</text>
</comment>
<dbReference type="InterPro" id="IPR007219">
    <property type="entry name" value="XnlR_reg_dom"/>
</dbReference>
<sequence length="446" mass="49653">MASSARRPPENPKPDSSLPARSDNYLFAIYYTYFHPAHPILPPWNLFQQAHLPLYLKQVVEFIAAHFTPTASSETYRHTIVGTVLKQAPEAEKVQALLLLSIVLHSRTEHVESKNCLATAVDLAFELGLNRAFYAETESPNDPIRAECLRRTWWELFIIEGLLKSFGVQHICRTALKPLEVLLPCEESTFREGLILPIPQTLSEFDARFFAEREPGFSSYTYRIDAVRILNWALDIREMTGSHENLIEVIDARIASWFLNLPSSKAELLRQDGSVNEIMFQACMIVNIASIHLNFSRSGLMSSSAVATDVICNRQASPKDSAFSHHSHATKAVRAANEISSLAAISSPVEKHTPLLTCALALSCIVQLAAVKAGQMSDATRDRICLNLGVLRSMGRTWAISKTTMQKAKAVARDVLALGTQPPMDLFDFTTLLDLNEQFLMDGSIL</sequence>
<dbReference type="Pfam" id="PF04082">
    <property type="entry name" value="Fungal_trans"/>
    <property type="match status" value="1"/>
</dbReference>
<evidence type="ECO:0000313" key="3">
    <source>
        <dbReference type="EMBL" id="OGE52875.1"/>
    </source>
</evidence>
<dbReference type="CDD" id="cd12148">
    <property type="entry name" value="fungal_TF_MHR"/>
    <property type="match status" value="1"/>
</dbReference>